<evidence type="ECO:0000313" key="4">
    <source>
        <dbReference type="Proteomes" id="UP000198406"/>
    </source>
</evidence>
<dbReference type="SMART" id="SM00338">
    <property type="entry name" value="BRLZ"/>
    <property type="match status" value="1"/>
</dbReference>
<organism evidence="3 4">
    <name type="scientific">Fistulifera solaris</name>
    <name type="common">Oleaginous diatom</name>
    <dbReference type="NCBI Taxonomy" id="1519565"/>
    <lineage>
        <taxon>Eukaryota</taxon>
        <taxon>Sar</taxon>
        <taxon>Stramenopiles</taxon>
        <taxon>Ochrophyta</taxon>
        <taxon>Bacillariophyta</taxon>
        <taxon>Bacillariophyceae</taxon>
        <taxon>Bacillariophycidae</taxon>
        <taxon>Naviculales</taxon>
        <taxon>Naviculaceae</taxon>
        <taxon>Fistulifera</taxon>
    </lineage>
</organism>
<dbReference type="AlphaFoldDB" id="A0A1Z5KQV7"/>
<dbReference type="InParanoid" id="A0A1Z5KQV7"/>
<reference evidence="3 4" key="1">
    <citation type="journal article" date="2015" name="Plant Cell">
        <title>Oil accumulation by the oleaginous diatom Fistulifera solaris as revealed by the genome and transcriptome.</title>
        <authorList>
            <person name="Tanaka T."/>
            <person name="Maeda Y."/>
            <person name="Veluchamy A."/>
            <person name="Tanaka M."/>
            <person name="Abida H."/>
            <person name="Marechal E."/>
            <person name="Bowler C."/>
            <person name="Muto M."/>
            <person name="Sunaga Y."/>
            <person name="Tanaka M."/>
            <person name="Yoshino T."/>
            <person name="Taniguchi T."/>
            <person name="Fukuda Y."/>
            <person name="Nemoto M."/>
            <person name="Matsumoto M."/>
            <person name="Wong P.S."/>
            <person name="Aburatani S."/>
            <person name="Fujibuchi W."/>
        </authorList>
    </citation>
    <scope>NUCLEOTIDE SEQUENCE [LARGE SCALE GENOMIC DNA]</scope>
    <source>
        <strain evidence="3 4">JPCC DA0580</strain>
    </source>
</reference>
<evidence type="ECO:0000256" key="1">
    <source>
        <dbReference type="SAM" id="MobiDB-lite"/>
    </source>
</evidence>
<feature type="compositionally biased region" description="Basic and acidic residues" evidence="1">
    <location>
        <begin position="89"/>
        <end position="99"/>
    </location>
</feature>
<dbReference type="InterPro" id="IPR004827">
    <property type="entry name" value="bZIP"/>
</dbReference>
<dbReference type="GO" id="GO:0003700">
    <property type="term" value="F:DNA-binding transcription factor activity"/>
    <property type="evidence" value="ECO:0007669"/>
    <property type="project" value="InterPro"/>
</dbReference>
<feature type="compositionally biased region" description="Low complexity" evidence="1">
    <location>
        <begin position="176"/>
        <end position="187"/>
    </location>
</feature>
<dbReference type="Pfam" id="PF00170">
    <property type="entry name" value="bZIP_1"/>
    <property type="match status" value="1"/>
</dbReference>
<dbReference type="Gene3D" id="1.20.5.170">
    <property type="match status" value="1"/>
</dbReference>
<evidence type="ECO:0000313" key="3">
    <source>
        <dbReference type="EMBL" id="GAX28371.1"/>
    </source>
</evidence>
<dbReference type="PROSITE" id="PS50217">
    <property type="entry name" value="BZIP"/>
    <property type="match status" value="1"/>
</dbReference>
<feature type="domain" description="BZIP" evidence="2">
    <location>
        <begin position="98"/>
        <end position="147"/>
    </location>
</feature>
<dbReference type="PROSITE" id="PS00036">
    <property type="entry name" value="BZIP_BASIC"/>
    <property type="match status" value="1"/>
</dbReference>
<dbReference type="InterPro" id="IPR046347">
    <property type="entry name" value="bZIP_sf"/>
</dbReference>
<proteinExistence type="predicted"/>
<feature type="compositionally biased region" description="Low complexity" evidence="1">
    <location>
        <begin position="41"/>
        <end position="56"/>
    </location>
</feature>
<comment type="caution">
    <text evidence="3">The sequence shown here is derived from an EMBL/GenBank/DDBJ whole genome shotgun (WGS) entry which is preliminary data.</text>
</comment>
<dbReference type="SUPFAM" id="SSF57959">
    <property type="entry name" value="Leucine zipper domain"/>
    <property type="match status" value="1"/>
</dbReference>
<feature type="region of interest" description="Disordered" evidence="1">
    <location>
        <begin position="162"/>
        <end position="187"/>
    </location>
</feature>
<keyword evidence="4" id="KW-1185">Reference proteome</keyword>
<sequence>MTAVVSPPLLVPSFAQDIAFLNDSPSEARKRRREILVTQRSSVSSSSSDESSCSSSHDGTKRPKLEVLDKALKQSEKKPQMKYNPEIPMTREEAAAWRREQRRKRNRESAAASRQRQRDRINELETELEEWKEKYETVMSKIKALEEGRDDVSEPADLVLLRTTRSETPPPQEAKTVTPRSSPTSTTFLSFADKVMVKNEDSDAEEELGFEPSKMISRQA</sequence>
<evidence type="ECO:0000259" key="2">
    <source>
        <dbReference type="PROSITE" id="PS50217"/>
    </source>
</evidence>
<dbReference type="EMBL" id="BDSP01000273">
    <property type="protein sequence ID" value="GAX28371.1"/>
    <property type="molecule type" value="Genomic_DNA"/>
</dbReference>
<accession>A0A1Z5KQV7</accession>
<protein>
    <recommendedName>
        <fullName evidence="2">BZIP domain-containing protein</fullName>
    </recommendedName>
</protein>
<gene>
    <name evidence="3" type="ORF">FisN_4Hh033</name>
</gene>
<feature type="region of interest" description="Disordered" evidence="1">
    <location>
        <begin position="22"/>
        <end position="120"/>
    </location>
</feature>
<name>A0A1Z5KQV7_FISSO</name>
<feature type="region of interest" description="Disordered" evidence="1">
    <location>
        <begin position="199"/>
        <end position="220"/>
    </location>
</feature>
<dbReference type="CDD" id="cd14686">
    <property type="entry name" value="bZIP"/>
    <property type="match status" value="1"/>
</dbReference>
<feature type="compositionally biased region" description="Basic and acidic residues" evidence="1">
    <location>
        <begin position="58"/>
        <end position="79"/>
    </location>
</feature>
<dbReference type="Proteomes" id="UP000198406">
    <property type="component" value="Unassembled WGS sequence"/>
</dbReference>
<dbReference type="OrthoDB" id="49500at2759"/>